<feature type="chain" id="PRO_5040757727" evidence="1">
    <location>
        <begin position="21"/>
        <end position="214"/>
    </location>
</feature>
<proteinExistence type="predicted"/>
<evidence type="ECO:0000313" key="3">
    <source>
        <dbReference type="Proteomes" id="UP001149165"/>
    </source>
</evidence>
<dbReference type="OrthoDB" id="2349272at2759"/>
<gene>
    <name evidence="2" type="ORF">N7456_004294</name>
</gene>
<reference evidence="2" key="2">
    <citation type="journal article" date="2023" name="IMA Fungus">
        <title>Comparative genomic study of the Penicillium genus elucidates a diverse pangenome and 15 lateral gene transfer events.</title>
        <authorList>
            <person name="Petersen C."/>
            <person name="Sorensen T."/>
            <person name="Nielsen M.R."/>
            <person name="Sondergaard T.E."/>
            <person name="Sorensen J.L."/>
            <person name="Fitzpatrick D.A."/>
            <person name="Frisvad J.C."/>
            <person name="Nielsen K.L."/>
        </authorList>
    </citation>
    <scope>NUCLEOTIDE SEQUENCE</scope>
    <source>
        <strain evidence="2">IBT 30069</strain>
    </source>
</reference>
<keyword evidence="1" id="KW-0732">Signal</keyword>
<sequence>MHNILIAALLAFGLLSTASPIPFSLIIRDDTITEAQMVQIAPTSKACDDPPAKGECATASQAAKSTSKSFDEYKVTSKAEQAAIISLMAFESDDFKYNKNHFPGTPGQGTRNMQSPAFNKKYAASIPALKDKIPAVSNSPADLLDLLRDNETYDFGSGAWFLTSQCSKDVRSALQTGSETGWQRYISDCVGTSVTDDRKEYWERAVKALGVASQ</sequence>
<accession>A0A9W9FWB2</accession>
<reference evidence="2" key="1">
    <citation type="submission" date="2022-11" db="EMBL/GenBank/DDBJ databases">
        <authorList>
            <person name="Petersen C."/>
        </authorList>
    </citation>
    <scope>NUCLEOTIDE SEQUENCE</scope>
    <source>
        <strain evidence="2">IBT 30069</strain>
    </source>
</reference>
<name>A0A9W9FWB2_9EURO</name>
<evidence type="ECO:0000256" key="1">
    <source>
        <dbReference type="SAM" id="SignalP"/>
    </source>
</evidence>
<protein>
    <submittedName>
        <fullName evidence="2">Uncharacterized protein</fullName>
    </submittedName>
</protein>
<dbReference type="AlphaFoldDB" id="A0A9W9FWB2"/>
<feature type="signal peptide" evidence="1">
    <location>
        <begin position="1"/>
        <end position="20"/>
    </location>
</feature>
<dbReference type="EMBL" id="JAPQKH010000003">
    <property type="protein sequence ID" value="KAJ5107619.1"/>
    <property type="molecule type" value="Genomic_DNA"/>
</dbReference>
<keyword evidence="3" id="KW-1185">Reference proteome</keyword>
<dbReference type="Proteomes" id="UP001149165">
    <property type="component" value="Unassembled WGS sequence"/>
</dbReference>
<comment type="caution">
    <text evidence="2">The sequence shown here is derived from an EMBL/GenBank/DDBJ whole genome shotgun (WGS) entry which is preliminary data.</text>
</comment>
<evidence type="ECO:0000313" key="2">
    <source>
        <dbReference type="EMBL" id="KAJ5107619.1"/>
    </source>
</evidence>
<organism evidence="2 3">
    <name type="scientific">Penicillium angulare</name>
    <dbReference type="NCBI Taxonomy" id="116970"/>
    <lineage>
        <taxon>Eukaryota</taxon>
        <taxon>Fungi</taxon>
        <taxon>Dikarya</taxon>
        <taxon>Ascomycota</taxon>
        <taxon>Pezizomycotina</taxon>
        <taxon>Eurotiomycetes</taxon>
        <taxon>Eurotiomycetidae</taxon>
        <taxon>Eurotiales</taxon>
        <taxon>Aspergillaceae</taxon>
        <taxon>Penicillium</taxon>
    </lineage>
</organism>